<dbReference type="SMART" id="SM00184">
    <property type="entry name" value="RING"/>
    <property type="match status" value="1"/>
</dbReference>
<keyword evidence="5" id="KW-0862">Zinc</keyword>
<dbReference type="Pfam" id="PF13639">
    <property type="entry name" value="zf-RING_2"/>
    <property type="match status" value="1"/>
</dbReference>
<dbReference type="EMBL" id="CP126648">
    <property type="protein sequence ID" value="WJZ81044.1"/>
    <property type="molecule type" value="Genomic_DNA"/>
</dbReference>
<dbReference type="Gene3D" id="3.30.40.10">
    <property type="entry name" value="Zinc/RING finger domain, C3HC4 (zinc finger)"/>
    <property type="match status" value="1"/>
</dbReference>
<dbReference type="SMART" id="SM00744">
    <property type="entry name" value="RINGv"/>
    <property type="match status" value="1"/>
</dbReference>
<dbReference type="PANTHER" id="PTHR15710">
    <property type="entry name" value="E3 UBIQUITIN-PROTEIN LIGASE PRAJA"/>
    <property type="match status" value="1"/>
</dbReference>
<dbReference type="PROSITE" id="PS50089">
    <property type="entry name" value="ZF_RING_2"/>
    <property type="match status" value="1"/>
</dbReference>
<evidence type="ECO:0000256" key="6">
    <source>
        <dbReference type="PROSITE-ProRule" id="PRU00175"/>
    </source>
</evidence>
<evidence type="ECO:0000256" key="2">
    <source>
        <dbReference type="ARBA" id="ARBA00012483"/>
    </source>
</evidence>
<comment type="catalytic activity">
    <reaction evidence="1">
        <text>S-ubiquitinyl-[E2 ubiquitin-conjugating enzyme]-L-cysteine + [acceptor protein]-L-lysine = [E2 ubiquitin-conjugating enzyme]-L-cysteine + N(6)-ubiquitinyl-[acceptor protein]-L-lysine.</text>
        <dbReference type="EC" id="2.3.2.27"/>
    </reaction>
</comment>
<proteinExistence type="predicted"/>
<keyword evidence="3" id="KW-0479">Metal-binding</keyword>
<dbReference type="EC" id="2.3.2.27" evidence="2"/>
<sequence>MLSSALLSMGVDPYLHDRIIVNIVAESMIENEGRGNGMIPATEISIKALKMETILEGESCTICLEELSGGSEVTVMPCSHIFHGSCIIRWLKQSHVCPICRFEMPTCSQ</sequence>
<feature type="domain" description="RING-type" evidence="7">
    <location>
        <begin position="60"/>
        <end position="101"/>
    </location>
</feature>
<accession>A0ABY9BDX4</accession>
<evidence type="ECO:0000256" key="5">
    <source>
        <dbReference type="ARBA" id="ARBA00022833"/>
    </source>
</evidence>
<evidence type="ECO:0000259" key="7">
    <source>
        <dbReference type="PROSITE" id="PS50089"/>
    </source>
</evidence>
<reference evidence="8 9" key="1">
    <citation type="journal article" date="2023" name="Hortic Res">
        <title>The complete reference genome for grapevine (Vitis vinifera L.) genetics and breeding.</title>
        <authorList>
            <person name="Shi X."/>
            <person name="Cao S."/>
            <person name="Wang X."/>
            <person name="Huang S."/>
            <person name="Wang Y."/>
            <person name="Liu Z."/>
            <person name="Liu W."/>
            <person name="Leng X."/>
            <person name="Peng Y."/>
            <person name="Wang N."/>
            <person name="Wang Y."/>
            <person name="Ma Z."/>
            <person name="Xu X."/>
            <person name="Zhang F."/>
            <person name="Xue H."/>
            <person name="Zhong H."/>
            <person name="Wang Y."/>
            <person name="Zhang K."/>
            <person name="Velt A."/>
            <person name="Avia K."/>
            <person name="Holtgrawe D."/>
            <person name="Grimplet J."/>
            <person name="Matus J.T."/>
            <person name="Ware D."/>
            <person name="Wu X."/>
            <person name="Wang H."/>
            <person name="Liu C."/>
            <person name="Fang Y."/>
            <person name="Rustenholz C."/>
            <person name="Cheng Z."/>
            <person name="Xiao H."/>
            <person name="Zhou Y."/>
        </authorList>
    </citation>
    <scope>NUCLEOTIDE SEQUENCE [LARGE SCALE GENOMIC DNA]</scope>
    <source>
        <strain evidence="9">cv. Pinot noir / PN40024</strain>
        <tissue evidence="8">Leaf</tissue>
    </source>
</reference>
<protein>
    <recommendedName>
        <fullName evidence="2">RING-type E3 ubiquitin transferase</fullName>
        <ecNumber evidence="2">2.3.2.27</ecNumber>
    </recommendedName>
</protein>
<evidence type="ECO:0000256" key="3">
    <source>
        <dbReference type="ARBA" id="ARBA00022723"/>
    </source>
</evidence>
<organism evidence="8 9">
    <name type="scientific">Vitis vinifera</name>
    <name type="common">Grape</name>
    <dbReference type="NCBI Taxonomy" id="29760"/>
    <lineage>
        <taxon>Eukaryota</taxon>
        <taxon>Viridiplantae</taxon>
        <taxon>Streptophyta</taxon>
        <taxon>Embryophyta</taxon>
        <taxon>Tracheophyta</taxon>
        <taxon>Spermatophyta</taxon>
        <taxon>Magnoliopsida</taxon>
        <taxon>eudicotyledons</taxon>
        <taxon>Gunneridae</taxon>
        <taxon>Pentapetalae</taxon>
        <taxon>rosids</taxon>
        <taxon>Vitales</taxon>
        <taxon>Vitaceae</taxon>
        <taxon>Viteae</taxon>
        <taxon>Vitis</taxon>
    </lineage>
</organism>
<evidence type="ECO:0000256" key="1">
    <source>
        <dbReference type="ARBA" id="ARBA00000900"/>
    </source>
</evidence>
<keyword evidence="4 6" id="KW-0863">Zinc-finger</keyword>
<dbReference type="PANTHER" id="PTHR15710:SF217">
    <property type="entry name" value="E3 UBIQUITIN-PROTEIN LIGASE RDUF2"/>
    <property type="match status" value="1"/>
</dbReference>
<keyword evidence="9" id="KW-1185">Reference proteome</keyword>
<name>A0ABY9BDX4_VITVI</name>
<dbReference type="SUPFAM" id="SSF57850">
    <property type="entry name" value="RING/U-box"/>
    <property type="match status" value="1"/>
</dbReference>
<gene>
    <name evidence="8" type="ORF">VitviT2T_000906</name>
</gene>
<dbReference type="Proteomes" id="UP001227230">
    <property type="component" value="Chromosome 1"/>
</dbReference>
<dbReference type="InterPro" id="IPR001841">
    <property type="entry name" value="Znf_RING"/>
</dbReference>
<dbReference type="InterPro" id="IPR013083">
    <property type="entry name" value="Znf_RING/FYVE/PHD"/>
</dbReference>
<dbReference type="InterPro" id="IPR011016">
    <property type="entry name" value="Znf_RING-CH"/>
</dbReference>
<evidence type="ECO:0000313" key="8">
    <source>
        <dbReference type="EMBL" id="WJZ81044.1"/>
    </source>
</evidence>
<dbReference type="CDD" id="cd16454">
    <property type="entry name" value="RING-H2_PA-TM-RING"/>
    <property type="match status" value="1"/>
</dbReference>
<evidence type="ECO:0000256" key="4">
    <source>
        <dbReference type="ARBA" id="ARBA00022771"/>
    </source>
</evidence>
<evidence type="ECO:0000313" key="9">
    <source>
        <dbReference type="Proteomes" id="UP001227230"/>
    </source>
</evidence>